<evidence type="ECO:0000313" key="9">
    <source>
        <dbReference type="EMBL" id="PDH33318.1"/>
    </source>
</evidence>
<feature type="transmembrane region" description="Helical" evidence="7">
    <location>
        <begin position="142"/>
        <end position="165"/>
    </location>
</feature>
<dbReference type="GO" id="GO:0005886">
    <property type="term" value="C:plasma membrane"/>
    <property type="evidence" value="ECO:0007669"/>
    <property type="project" value="UniProtKB-SubCell"/>
</dbReference>
<dbReference type="AlphaFoldDB" id="A0A2A5WAL0"/>
<proteinExistence type="inferred from homology"/>
<comment type="subcellular location">
    <subcellularLocation>
        <location evidence="1 7">Cell membrane</location>
        <topology evidence="1 7">Multi-pass membrane protein</topology>
    </subcellularLocation>
</comment>
<comment type="caution">
    <text evidence="9">The sequence shown here is derived from an EMBL/GenBank/DDBJ whole genome shotgun (WGS) entry which is preliminary data.</text>
</comment>
<name>A0A2A5WAL0_9GAMM</name>
<evidence type="ECO:0000256" key="6">
    <source>
        <dbReference type="ARBA" id="ARBA00023136"/>
    </source>
</evidence>
<keyword evidence="6 7" id="KW-0472">Membrane</keyword>
<evidence type="ECO:0000256" key="5">
    <source>
        <dbReference type="ARBA" id="ARBA00022989"/>
    </source>
</evidence>
<reference evidence="9 10" key="1">
    <citation type="submission" date="2017-08" db="EMBL/GenBank/DDBJ databases">
        <title>Fine stratification of microbial communities through a metagenomic profile of the photic zone.</title>
        <authorList>
            <person name="Haro-Moreno J.M."/>
            <person name="Lopez-Perez M."/>
            <person name="De La Torre J."/>
            <person name="Picazo A."/>
            <person name="Camacho A."/>
            <person name="Rodriguez-Valera F."/>
        </authorList>
    </citation>
    <scope>NUCLEOTIDE SEQUENCE [LARGE SCALE GENOMIC DNA]</scope>
    <source>
        <strain evidence="9">MED-G28</strain>
    </source>
</reference>
<evidence type="ECO:0000256" key="2">
    <source>
        <dbReference type="ARBA" id="ARBA00010792"/>
    </source>
</evidence>
<evidence type="ECO:0000256" key="1">
    <source>
        <dbReference type="ARBA" id="ARBA00004651"/>
    </source>
</evidence>
<dbReference type="PANTHER" id="PTHR30353">
    <property type="entry name" value="INNER MEMBRANE PROTEIN DEDA-RELATED"/>
    <property type="match status" value="1"/>
</dbReference>
<dbReference type="InterPro" id="IPR032816">
    <property type="entry name" value="VTT_dom"/>
</dbReference>
<evidence type="ECO:0000256" key="4">
    <source>
        <dbReference type="ARBA" id="ARBA00022692"/>
    </source>
</evidence>
<protein>
    <recommendedName>
        <fullName evidence="8">VTT domain-containing protein</fullName>
    </recommendedName>
</protein>
<evidence type="ECO:0000259" key="8">
    <source>
        <dbReference type="Pfam" id="PF09335"/>
    </source>
</evidence>
<keyword evidence="3 7" id="KW-1003">Cell membrane</keyword>
<feature type="transmembrane region" description="Helical" evidence="7">
    <location>
        <begin position="56"/>
        <end position="78"/>
    </location>
</feature>
<gene>
    <name evidence="9" type="ORF">CNF02_09010</name>
</gene>
<dbReference type="PANTHER" id="PTHR30353:SF15">
    <property type="entry name" value="INNER MEMBRANE PROTEIN YABI"/>
    <property type="match status" value="1"/>
</dbReference>
<feature type="transmembrane region" description="Helical" evidence="7">
    <location>
        <begin position="111"/>
        <end position="130"/>
    </location>
</feature>
<evidence type="ECO:0000256" key="7">
    <source>
        <dbReference type="RuleBase" id="RU367016"/>
    </source>
</evidence>
<evidence type="ECO:0000256" key="3">
    <source>
        <dbReference type="ARBA" id="ARBA00022475"/>
    </source>
</evidence>
<feature type="domain" description="VTT" evidence="8">
    <location>
        <begin position="41"/>
        <end position="159"/>
    </location>
</feature>
<keyword evidence="4 7" id="KW-0812">Transmembrane</keyword>
<evidence type="ECO:0000313" key="10">
    <source>
        <dbReference type="Proteomes" id="UP000219329"/>
    </source>
</evidence>
<sequence length="166" mass="18133">MSAPILSWIDANLHLTLYLIPLFAFAEACIGIGLFVSGVFLVVICSLAFDQQLASLPLITLLAFVGALLGDHVGYYIGKSFGPHFHRMSIVQKRREAISKAEDMIKRYGPFAVFVGRFIPAIRSLIPALLGITNFAKVKFSLLDSLACFLWSLALASIVAGLEIIF</sequence>
<accession>A0A2A5WAL0</accession>
<comment type="similarity">
    <text evidence="2 7">Belongs to the DedA family.</text>
</comment>
<organism evidence="9 10">
    <name type="scientific">OM182 bacterium MED-G28</name>
    <dbReference type="NCBI Taxonomy" id="1986256"/>
    <lineage>
        <taxon>Bacteria</taxon>
        <taxon>Pseudomonadati</taxon>
        <taxon>Pseudomonadota</taxon>
        <taxon>Gammaproteobacteria</taxon>
        <taxon>OMG group</taxon>
        <taxon>OM182 clade</taxon>
    </lineage>
</organism>
<dbReference type="EMBL" id="NTJZ01000009">
    <property type="protein sequence ID" value="PDH33318.1"/>
    <property type="molecule type" value="Genomic_DNA"/>
</dbReference>
<dbReference type="Proteomes" id="UP000219329">
    <property type="component" value="Unassembled WGS sequence"/>
</dbReference>
<dbReference type="Pfam" id="PF09335">
    <property type="entry name" value="VTT_dom"/>
    <property type="match status" value="1"/>
</dbReference>
<feature type="transmembrane region" description="Helical" evidence="7">
    <location>
        <begin position="20"/>
        <end position="49"/>
    </location>
</feature>
<dbReference type="InterPro" id="IPR032818">
    <property type="entry name" value="DedA-like"/>
</dbReference>
<keyword evidence="5 7" id="KW-1133">Transmembrane helix</keyword>